<feature type="compositionally biased region" description="Low complexity" evidence="1">
    <location>
        <begin position="211"/>
        <end position="230"/>
    </location>
</feature>
<evidence type="ECO:0000256" key="2">
    <source>
        <dbReference type="SAM" id="SignalP"/>
    </source>
</evidence>
<evidence type="ECO:0000256" key="1">
    <source>
        <dbReference type="SAM" id="MobiDB-lite"/>
    </source>
</evidence>
<accession>A0ABR3X7T0</accession>
<proteinExistence type="predicted"/>
<dbReference type="PANTHER" id="PTHR34618">
    <property type="entry name" value="SURFACE PROTEIN MAS1, PUTATIVE-RELATED"/>
    <property type="match status" value="1"/>
</dbReference>
<feature type="signal peptide" evidence="2">
    <location>
        <begin position="1"/>
        <end position="24"/>
    </location>
</feature>
<feature type="compositionally biased region" description="Polar residues" evidence="1">
    <location>
        <begin position="231"/>
        <end position="264"/>
    </location>
</feature>
<gene>
    <name evidence="3" type="ORF">VTK73DRAFT_1929</name>
</gene>
<protein>
    <submittedName>
        <fullName evidence="3">Uncharacterized protein</fullName>
    </submittedName>
</protein>
<dbReference type="PANTHER" id="PTHR34618:SF4">
    <property type="entry name" value="CAS1"/>
    <property type="match status" value="1"/>
</dbReference>
<evidence type="ECO:0000313" key="4">
    <source>
        <dbReference type="Proteomes" id="UP001586593"/>
    </source>
</evidence>
<feature type="region of interest" description="Disordered" evidence="1">
    <location>
        <begin position="40"/>
        <end position="83"/>
    </location>
</feature>
<keyword evidence="4" id="KW-1185">Reference proteome</keyword>
<sequence length="274" mass="27582">MSFTSPAKIIVCLAVLAMTPLATAHGAIVKAVGDAGGVGSALGIDPATPRDGTRRRPFQQDSTRFRGRTADTFGETVGAGPNQLESGTQAILDQNGGQLPQVSAGGEIRMTLHQVNSDGGGPYTCMINADGTGQDWEAIDVTLSPPGRNSRNPSGAATDFPLNAAIPADQNCTGTVAGQDNVCLVRCQNQARAGPFGGVVPVQLADGGSNSTATTSSATTSSAAETASTAGSVRTASPSTGSGGQAQATSQNVTTNTAVTSDKNNNGEEEDEEE</sequence>
<keyword evidence="2" id="KW-0732">Signal</keyword>
<organism evidence="3 4">
    <name type="scientific">Phialemonium thermophilum</name>
    <dbReference type="NCBI Taxonomy" id="223376"/>
    <lineage>
        <taxon>Eukaryota</taxon>
        <taxon>Fungi</taxon>
        <taxon>Dikarya</taxon>
        <taxon>Ascomycota</taxon>
        <taxon>Pezizomycotina</taxon>
        <taxon>Sordariomycetes</taxon>
        <taxon>Sordariomycetidae</taxon>
        <taxon>Cephalothecales</taxon>
        <taxon>Cephalothecaceae</taxon>
        <taxon>Phialemonium</taxon>
    </lineage>
</organism>
<dbReference type="Pfam" id="PF11327">
    <property type="entry name" value="Egh16-like"/>
    <property type="match status" value="1"/>
</dbReference>
<evidence type="ECO:0000313" key="3">
    <source>
        <dbReference type="EMBL" id="KAL1871708.1"/>
    </source>
</evidence>
<comment type="caution">
    <text evidence="3">The sequence shown here is derived from an EMBL/GenBank/DDBJ whole genome shotgun (WGS) entry which is preliminary data.</text>
</comment>
<name>A0ABR3X7T0_9PEZI</name>
<dbReference type="EMBL" id="JAZHXJ010000150">
    <property type="protein sequence ID" value="KAL1871708.1"/>
    <property type="molecule type" value="Genomic_DNA"/>
</dbReference>
<dbReference type="Proteomes" id="UP001586593">
    <property type="component" value="Unassembled WGS sequence"/>
</dbReference>
<feature type="chain" id="PRO_5046972396" evidence="2">
    <location>
        <begin position="25"/>
        <end position="274"/>
    </location>
</feature>
<feature type="region of interest" description="Disordered" evidence="1">
    <location>
        <begin position="208"/>
        <end position="274"/>
    </location>
</feature>
<reference evidence="3 4" key="1">
    <citation type="journal article" date="2024" name="Commun. Biol.">
        <title>Comparative genomic analysis of thermophilic fungi reveals convergent evolutionary adaptations and gene losses.</title>
        <authorList>
            <person name="Steindorff A.S."/>
            <person name="Aguilar-Pontes M.V."/>
            <person name="Robinson A.J."/>
            <person name="Andreopoulos B."/>
            <person name="LaButti K."/>
            <person name="Kuo A."/>
            <person name="Mondo S."/>
            <person name="Riley R."/>
            <person name="Otillar R."/>
            <person name="Haridas S."/>
            <person name="Lipzen A."/>
            <person name="Grimwood J."/>
            <person name="Schmutz J."/>
            <person name="Clum A."/>
            <person name="Reid I.D."/>
            <person name="Moisan M.C."/>
            <person name="Butler G."/>
            <person name="Nguyen T.T.M."/>
            <person name="Dewar K."/>
            <person name="Conant G."/>
            <person name="Drula E."/>
            <person name="Henrissat B."/>
            <person name="Hansel C."/>
            <person name="Singer S."/>
            <person name="Hutchinson M.I."/>
            <person name="de Vries R.P."/>
            <person name="Natvig D.O."/>
            <person name="Powell A.J."/>
            <person name="Tsang A."/>
            <person name="Grigoriev I.V."/>
        </authorList>
    </citation>
    <scope>NUCLEOTIDE SEQUENCE [LARGE SCALE GENOMIC DNA]</scope>
    <source>
        <strain evidence="3 4">ATCC 24622</strain>
    </source>
</reference>
<dbReference type="InterPro" id="IPR021476">
    <property type="entry name" value="Egh16-like"/>
</dbReference>